<accession>A0A2H0UR23</accession>
<evidence type="ECO:0000313" key="1">
    <source>
        <dbReference type="EMBL" id="PIR88833.1"/>
    </source>
</evidence>
<dbReference type="AlphaFoldDB" id="A0A2H0UR23"/>
<dbReference type="SUPFAM" id="SSF53067">
    <property type="entry name" value="Actin-like ATPase domain"/>
    <property type="match status" value="2"/>
</dbReference>
<dbReference type="PANTHER" id="PTHR32432:SF3">
    <property type="entry name" value="ETHANOLAMINE UTILIZATION PROTEIN EUTJ"/>
    <property type="match status" value="1"/>
</dbReference>
<dbReference type="PIRSF" id="PIRSF019169">
    <property type="entry name" value="PilM"/>
    <property type="match status" value="1"/>
</dbReference>
<dbReference type="CDD" id="cd24049">
    <property type="entry name" value="ASKHA_NBD_PilM"/>
    <property type="match status" value="1"/>
</dbReference>
<gene>
    <name evidence="1" type="ORF">COU09_00190</name>
</gene>
<organism evidence="1 2">
    <name type="scientific">Candidatus Harrisonbacteria bacterium CG10_big_fil_rev_8_21_14_0_10_44_23</name>
    <dbReference type="NCBI Taxonomy" id="1974585"/>
    <lineage>
        <taxon>Bacteria</taxon>
        <taxon>Candidatus Harrisoniibacteriota</taxon>
    </lineage>
</organism>
<dbReference type="EMBL" id="PFBB01000002">
    <property type="protein sequence ID" value="PIR88833.1"/>
    <property type="molecule type" value="Genomic_DNA"/>
</dbReference>
<evidence type="ECO:0000313" key="2">
    <source>
        <dbReference type="Proteomes" id="UP000229615"/>
    </source>
</evidence>
<name>A0A2H0UR23_9BACT</name>
<dbReference type="Gene3D" id="3.30.1490.300">
    <property type="match status" value="1"/>
</dbReference>
<dbReference type="NCBIfam" id="TIGR01175">
    <property type="entry name" value="pilM"/>
    <property type="match status" value="1"/>
</dbReference>
<dbReference type="InterPro" id="IPR050696">
    <property type="entry name" value="FtsA/MreB"/>
</dbReference>
<dbReference type="InterPro" id="IPR043129">
    <property type="entry name" value="ATPase_NBD"/>
</dbReference>
<dbReference type="Gene3D" id="3.30.420.40">
    <property type="match status" value="2"/>
</dbReference>
<sequence length="356" mass="38462">MGIFSFGKRSDLFGVDIGTSSIKVAQLAGSREAGFTLTRYSILEAHGQIDRANSALQANGLKLLDKEIVSYLKLIKEKAGITATRATASIPTFAGFTTLLELPVTSDKEINQTINYQAKNYIPLPITTVTLDWLKVGEREAPDGTKRQQVFLISIPNETIEHYTNIFNQAGFILDSLEIENVSVARILSAASKTPKLIVDLGGRSTSMTVAKEGELKFAGQTDYASGSLTQTLAQALNIHPRRAEDLKRATHLAAVGGEQELSTIMLPIIDAILSEVERVRVNFEKSYGEKIDQIILNGAGANLSGLVEYVSSSLSLPTVLSPLSNYIKFPPEVDAIKEELGPTLSVAVGLALKNI</sequence>
<dbReference type="InterPro" id="IPR005883">
    <property type="entry name" value="PilM"/>
</dbReference>
<dbReference type="Proteomes" id="UP000229615">
    <property type="component" value="Unassembled WGS sequence"/>
</dbReference>
<reference evidence="2" key="1">
    <citation type="submission" date="2017-09" db="EMBL/GenBank/DDBJ databases">
        <title>Depth-based differentiation of microbial function through sediment-hosted aquifers and enrichment of novel symbionts in the deep terrestrial subsurface.</title>
        <authorList>
            <person name="Probst A.J."/>
            <person name="Ladd B."/>
            <person name="Jarett J.K."/>
            <person name="Geller-Mcgrath D.E."/>
            <person name="Sieber C.M.K."/>
            <person name="Emerson J.B."/>
            <person name="Anantharaman K."/>
            <person name="Thomas B.C."/>
            <person name="Malmstrom R."/>
            <person name="Stieglmeier M."/>
            <person name="Klingl A."/>
            <person name="Woyke T."/>
            <person name="Ryan C.M."/>
            <person name="Banfield J.F."/>
        </authorList>
    </citation>
    <scope>NUCLEOTIDE SEQUENCE [LARGE SCALE GENOMIC DNA]</scope>
</reference>
<dbReference type="Pfam" id="PF11104">
    <property type="entry name" value="PilM_2"/>
    <property type="match status" value="1"/>
</dbReference>
<dbReference type="PANTHER" id="PTHR32432">
    <property type="entry name" value="CELL DIVISION PROTEIN FTSA-RELATED"/>
    <property type="match status" value="1"/>
</dbReference>
<comment type="caution">
    <text evidence="1">The sequence shown here is derived from an EMBL/GenBank/DDBJ whole genome shotgun (WGS) entry which is preliminary data.</text>
</comment>
<protein>
    <recommendedName>
        <fullName evidence="3">SHS2 domain-containing protein</fullName>
    </recommendedName>
</protein>
<evidence type="ECO:0008006" key="3">
    <source>
        <dbReference type="Google" id="ProtNLM"/>
    </source>
</evidence>
<proteinExistence type="predicted"/>